<keyword evidence="2" id="KW-1185">Reference proteome</keyword>
<evidence type="ECO:0000313" key="1">
    <source>
        <dbReference type="EMBL" id="MCH94401.1"/>
    </source>
</evidence>
<organism evidence="1 2">
    <name type="scientific">Trifolium medium</name>
    <dbReference type="NCBI Taxonomy" id="97028"/>
    <lineage>
        <taxon>Eukaryota</taxon>
        <taxon>Viridiplantae</taxon>
        <taxon>Streptophyta</taxon>
        <taxon>Embryophyta</taxon>
        <taxon>Tracheophyta</taxon>
        <taxon>Spermatophyta</taxon>
        <taxon>Magnoliopsida</taxon>
        <taxon>eudicotyledons</taxon>
        <taxon>Gunneridae</taxon>
        <taxon>Pentapetalae</taxon>
        <taxon>rosids</taxon>
        <taxon>fabids</taxon>
        <taxon>Fabales</taxon>
        <taxon>Fabaceae</taxon>
        <taxon>Papilionoideae</taxon>
        <taxon>50 kb inversion clade</taxon>
        <taxon>NPAAA clade</taxon>
        <taxon>Hologalegina</taxon>
        <taxon>IRL clade</taxon>
        <taxon>Trifolieae</taxon>
        <taxon>Trifolium</taxon>
    </lineage>
</organism>
<feature type="non-terminal residue" evidence="1">
    <location>
        <position position="1"/>
    </location>
</feature>
<dbReference type="AlphaFoldDB" id="A0A392N3V4"/>
<evidence type="ECO:0000313" key="2">
    <source>
        <dbReference type="Proteomes" id="UP000265520"/>
    </source>
</evidence>
<name>A0A392N3V4_9FABA</name>
<accession>A0A392N3V4</accession>
<dbReference type="Proteomes" id="UP000265520">
    <property type="component" value="Unassembled WGS sequence"/>
</dbReference>
<dbReference type="EMBL" id="LXQA010027247">
    <property type="protein sequence ID" value="MCH94401.1"/>
    <property type="molecule type" value="Genomic_DNA"/>
</dbReference>
<reference evidence="1 2" key="1">
    <citation type="journal article" date="2018" name="Front. Plant Sci.">
        <title>Red Clover (Trifolium pratense) and Zigzag Clover (T. medium) - A Picture of Genomic Similarities and Differences.</title>
        <authorList>
            <person name="Dluhosova J."/>
            <person name="Istvanek J."/>
            <person name="Nedelnik J."/>
            <person name="Repkova J."/>
        </authorList>
    </citation>
    <scope>NUCLEOTIDE SEQUENCE [LARGE SCALE GENOMIC DNA]</scope>
    <source>
        <strain evidence="2">cv. 10/8</strain>
        <tissue evidence="1">Leaf</tissue>
    </source>
</reference>
<protein>
    <submittedName>
        <fullName evidence="1">Uncharacterized protein</fullName>
    </submittedName>
</protein>
<comment type="caution">
    <text evidence="1">The sequence shown here is derived from an EMBL/GenBank/DDBJ whole genome shotgun (WGS) entry which is preliminary data.</text>
</comment>
<gene>
    <name evidence="1" type="ORF">A2U01_0015361</name>
</gene>
<proteinExistence type="predicted"/>
<sequence>DSDGFSIKIGEITCFVGDSCCSDVDFTAESIQCSEVVLKLQSQSSVQAFSSPIKIKRKHDDNVGFSQDQDQNGKKGELLSDLLLPSS</sequence>